<sequence>MQESDFREVADEFIHLANDLSEEWAMPFLSAAFMYAAAWYNTHFFFESDGASDNQLAAVDYYCEQYRKMLMECMHDFSTTGKP</sequence>
<dbReference type="EMBL" id="LVJZ01000003">
    <property type="protein sequence ID" value="ODB97845.1"/>
    <property type="molecule type" value="Genomic_DNA"/>
</dbReference>
<dbReference type="Proteomes" id="UP000094849">
    <property type="component" value="Unassembled WGS sequence"/>
</dbReference>
<evidence type="ECO:0000313" key="1">
    <source>
        <dbReference type="EMBL" id="ODB97845.1"/>
    </source>
</evidence>
<name>A0A1E2UTJ4_9GAMM</name>
<accession>A0A1E2UTJ4</accession>
<protein>
    <recommendedName>
        <fullName evidence="3">DUF3144 domain-containing protein</fullName>
    </recommendedName>
</protein>
<evidence type="ECO:0008006" key="3">
    <source>
        <dbReference type="Google" id="ProtNLM"/>
    </source>
</evidence>
<dbReference type="InterPro" id="IPR021490">
    <property type="entry name" value="DUF3144"/>
</dbReference>
<evidence type="ECO:0000313" key="2">
    <source>
        <dbReference type="Proteomes" id="UP000094849"/>
    </source>
</evidence>
<dbReference type="AlphaFoldDB" id="A0A1E2UTJ4"/>
<dbReference type="Pfam" id="PF11342">
    <property type="entry name" value="DUF3144"/>
    <property type="match status" value="1"/>
</dbReference>
<keyword evidence="2" id="KW-1185">Reference proteome</keyword>
<gene>
    <name evidence="1" type="ORF">A3196_14410</name>
</gene>
<dbReference type="OrthoDB" id="6089498at2"/>
<dbReference type="RefSeq" id="WP_069005831.1">
    <property type="nucleotide sequence ID" value="NZ_LVJW01000003.1"/>
</dbReference>
<comment type="caution">
    <text evidence="1">The sequence shown here is derived from an EMBL/GenBank/DDBJ whole genome shotgun (WGS) entry which is preliminary data.</text>
</comment>
<organism evidence="1 2">
    <name type="scientific">Candidatus Thiodiazotropha endoloripes</name>
    <dbReference type="NCBI Taxonomy" id="1818881"/>
    <lineage>
        <taxon>Bacteria</taxon>
        <taxon>Pseudomonadati</taxon>
        <taxon>Pseudomonadota</taxon>
        <taxon>Gammaproteobacteria</taxon>
        <taxon>Chromatiales</taxon>
        <taxon>Sedimenticolaceae</taxon>
        <taxon>Candidatus Thiodiazotropha</taxon>
    </lineage>
</organism>
<proteinExistence type="predicted"/>
<dbReference type="Gene3D" id="1.10.287.3020">
    <property type="match status" value="1"/>
</dbReference>
<reference evidence="1 2" key="1">
    <citation type="submission" date="2016-03" db="EMBL/GenBank/DDBJ databases">
        <title>Chemosynthetic sulphur-oxidizing symbionts of marine invertebrate animals are capable of nitrogen fixation.</title>
        <authorList>
            <person name="Petersen J.M."/>
            <person name="Kemper A."/>
            <person name="Gruber-Vodicka H."/>
            <person name="Cardini U."/>
            <person name="Geest Mvander."/>
            <person name="Kleiner M."/>
            <person name="Bulgheresi S."/>
            <person name="Fussmann M."/>
            <person name="Herbold C."/>
            <person name="Seah B.K.B."/>
            <person name="Antony C.Paul."/>
            <person name="Liu D."/>
            <person name="Belitz A."/>
            <person name="Weber M."/>
        </authorList>
    </citation>
    <scope>NUCLEOTIDE SEQUENCE [LARGE SCALE GENOMIC DNA]</scope>
    <source>
        <strain evidence="1">G_D</strain>
    </source>
</reference>